<dbReference type="InterPro" id="IPR010775">
    <property type="entry name" value="DUF1365"/>
</dbReference>
<reference evidence="2" key="1">
    <citation type="journal article" date="2017" name="Nat. Microbiol.">
        <title>Global analysis of biosynthetic gene clusters reveals vast potential of secondary metabolite production in Penicillium species.</title>
        <authorList>
            <person name="Nielsen J.C."/>
            <person name="Grijseels S."/>
            <person name="Prigent S."/>
            <person name="Ji B."/>
            <person name="Dainat J."/>
            <person name="Nielsen K.F."/>
            <person name="Frisvad J.C."/>
            <person name="Workman M."/>
            <person name="Nielsen J."/>
        </authorList>
    </citation>
    <scope>NUCLEOTIDE SEQUENCE [LARGE SCALE GENOMIC DNA]</scope>
    <source>
        <strain evidence="2">IBT 11843</strain>
    </source>
</reference>
<gene>
    <name evidence="1" type="ORF">PENDEC_c015G01446</name>
</gene>
<dbReference type="AlphaFoldDB" id="A0A1V6PA39"/>
<name>A0A1V6PA39_PENDC</name>
<protein>
    <submittedName>
        <fullName evidence="1">Uncharacterized protein</fullName>
    </submittedName>
</protein>
<organism evidence="1 2">
    <name type="scientific">Penicillium decumbens</name>
    <dbReference type="NCBI Taxonomy" id="69771"/>
    <lineage>
        <taxon>Eukaryota</taxon>
        <taxon>Fungi</taxon>
        <taxon>Dikarya</taxon>
        <taxon>Ascomycota</taxon>
        <taxon>Pezizomycotina</taxon>
        <taxon>Eurotiomycetes</taxon>
        <taxon>Eurotiomycetidae</taxon>
        <taxon>Eurotiales</taxon>
        <taxon>Aspergillaceae</taxon>
        <taxon>Penicillium</taxon>
    </lineage>
</organism>
<proteinExistence type="predicted"/>
<evidence type="ECO:0000313" key="2">
    <source>
        <dbReference type="Proteomes" id="UP000191522"/>
    </source>
</evidence>
<dbReference type="OrthoDB" id="3340520at2759"/>
<accession>A0A1V6PA39</accession>
<evidence type="ECO:0000313" key="1">
    <source>
        <dbReference type="EMBL" id="OQD73416.1"/>
    </source>
</evidence>
<comment type="caution">
    <text evidence="1">The sequence shown here is derived from an EMBL/GenBank/DDBJ whole genome shotgun (WGS) entry which is preliminary data.</text>
</comment>
<dbReference type="Pfam" id="PF07103">
    <property type="entry name" value="DUF1365"/>
    <property type="match status" value="1"/>
</dbReference>
<sequence length="269" mass="29995">MEINNSYGEKKNAFTRLTPEDSSTFEKEKSCEILSTVSGRGPNGTQSIRFLSSAPTAKYYKGSWEKDIFASPFEKVEGWFALRFVDPLDPAPVKGGPLHTNMTLISPSGKPKITSRLFSPGPPLDPLLASSWEVAIFLLRWSFTVPISIGRIVVEALRIRFRGNMPYLNKPDVKRNNIPRNASETEKTLEPFFRLYLSRLVEACPFPLTLTYIPAKSLHLHPTSMTSPVKTFTSAPPSALTIQPLTPKFYTNILKYADAASGFASEMEI</sequence>
<dbReference type="Proteomes" id="UP000191522">
    <property type="component" value="Unassembled WGS sequence"/>
</dbReference>
<keyword evidence="2" id="KW-1185">Reference proteome</keyword>
<dbReference type="EMBL" id="MDYL01000015">
    <property type="protein sequence ID" value="OQD73416.1"/>
    <property type="molecule type" value="Genomic_DNA"/>
</dbReference>
<dbReference type="STRING" id="69771.A0A1V6PA39"/>